<dbReference type="Proteomes" id="UP000187608">
    <property type="component" value="Unassembled WGS sequence"/>
</dbReference>
<dbReference type="EMBL" id="FTOC01000009">
    <property type="protein sequence ID" value="SIS58250.1"/>
    <property type="molecule type" value="Genomic_DNA"/>
</dbReference>
<protein>
    <submittedName>
        <fullName evidence="1">N-Dimethylarginine dimethylaminohydrolase</fullName>
    </submittedName>
</protein>
<accession>A0A1N7K9P4</accession>
<sequence length="284" mass="32346">MEETAPNHNIHCSNEYGTLKKVVVTPPSYMEITEPINETQKYYKESNIDKERAEQEHKQFIQLLEENGVEVLEVPAASQLPEQVFTRDIAFAIGRRLILASMGEHVRQEETDIVKEWFSSHSIPYESPPSGSIEGGDVLLDEDTIWLGQGRRTSSQAAEDLKKRFPDYSVEPIPITEDILHLDCVFSILDKETAIIYPPAFSDEGLRKIKDRFRTIISVSEEERFHMGPNVLSLGNNTVVSLTIQERLNTDLREQGFHVLEHDFSEIIKSGGSFRCCTLPLLRD</sequence>
<evidence type="ECO:0000313" key="2">
    <source>
        <dbReference type="Proteomes" id="UP000187608"/>
    </source>
</evidence>
<dbReference type="Gene3D" id="3.75.10.10">
    <property type="entry name" value="L-arginine/glycine Amidinotransferase, Chain A"/>
    <property type="match status" value="1"/>
</dbReference>
<dbReference type="AlphaFoldDB" id="A0A1N7K9P4"/>
<dbReference type="Pfam" id="PF19420">
    <property type="entry name" value="DDAH_eukar"/>
    <property type="match status" value="1"/>
</dbReference>
<dbReference type="RefSeq" id="WP_076560104.1">
    <property type="nucleotide sequence ID" value="NZ_FTOC01000009.1"/>
</dbReference>
<name>A0A1N7K9P4_9BACI</name>
<dbReference type="SUPFAM" id="SSF55909">
    <property type="entry name" value="Pentein"/>
    <property type="match status" value="1"/>
</dbReference>
<dbReference type="PANTHER" id="PTHR47271">
    <property type="entry name" value="ARGININE DEIMINASE"/>
    <property type="match status" value="1"/>
</dbReference>
<dbReference type="OrthoDB" id="9814070at2"/>
<proteinExistence type="predicted"/>
<dbReference type="GO" id="GO:0016990">
    <property type="term" value="F:arginine deiminase activity"/>
    <property type="evidence" value="ECO:0007669"/>
    <property type="project" value="TreeGrafter"/>
</dbReference>
<dbReference type="GO" id="GO:0019546">
    <property type="term" value="P:L-arginine deiminase pathway"/>
    <property type="evidence" value="ECO:0007669"/>
    <property type="project" value="TreeGrafter"/>
</dbReference>
<dbReference type="STRING" id="570947.SAMN05421687_109133"/>
<dbReference type="PANTHER" id="PTHR47271:SF2">
    <property type="entry name" value="ARGININE DEIMINASE"/>
    <property type="match status" value="1"/>
</dbReference>
<reference evidence="2" key="1">
    <citation type="submission" date="2017-01" db="EMBL/GenBank/DDBJ databases">
        <authorList>
            <person name="Varghese N."/>
            <person name="Submissions S."/>
        </authorList>
    </citation>
    <scope>NUCLEOTIDE SEQUENCE [LARGE SCALE GENOMIC DNA]</scope>
    <source>
        <strain evidence="2">DSM 23127</strain>
    </source>
</reference>
<keyword evidence="2" id="KW-1185">Reference proteome</keyword>
<gene>
    <name evidence="1" type="ORF">SAMN05421687_109133</name>
</gene>
<organism evidence="1 2">
    <name type="scientific">Salimicrobium flavidum</name>
    <dbReference type="NCBI Taxonomy" id="570947"/>
    <lineage>
        <taxon>Bacteria</taxon>
        <taxon>Bacillati</taxon>
        <taxon>Bacillota</taxon>
        <taxon>Bacilli</taxon>
        <taxon>Bacillales</taxon>
        <taxon>Bacillaceae</taxon>
        <taxon>Salimicrobium</taxon>
    </lineage>
</organism>
<keyword evidence="1" id="KW-0378">Hydrolase</keyword>
<evidence type="ECO:0000313" key="1">
    <source>
        <dbReference type="EMBL" id="SIS58250.1"/>
    </source>
</evidence>